<dbReference type="Proteomes" id="UP000663844">
    <property type="component" value="Unassembled WGS sequence"/>
</dbReference>
<evidence type="ECO:0000313" key="3">
    <source>
        <dbReference type="Proteomes" id="UP000663844"/>
    </source>
</evidence>
<accession>A0A819A3U8</accession>
<evidence type="ECO:0000313" key="2">
    <source>
        <dbReference type="EMBL" id="CAF3772128.1"/>
    </source>
</evidence>
<dbReference type="AlphaFoldDB" id="A0A819A3U8"/>
<proteinExistence type="predicted"/>
<gene>
    <name evidence="2" type="ORF">OXD698_LOCUS16650</name>
</gene>
<evidence type="ECO:0000256" key="1">
    <source>
        <dbReference type="SAM" id="MobiDB-lite"/>
    </source>
</evidence>
<dbReference type="EMBL" id="CAJOAZ010001150">
    <property type="protein sequence ID" value="CAF3772128.1"/>
    <property type="molecule type" value="Genomic_DNA"/>
</dbReference>
<organism evidence="2 3">
    <name type="scientific">Adineta steineri</name>
    <dbReference type="NCBI Taxonomy" id="433720"/>
    <lineage>
        <taxon>Eukaryota</taxon>
        <taxon>Metazoa</taxon>
        <taxon>Spiralia</taxon>
        <taxon>Gnathifera</taxon>
        <taxon>Rotifera</taxon>
        <taxon>Eurotatoria</taxon>
        <taxon>Bdelloidea</taxon>
        <taxon>Adinetida</taxon>
        <taxon>Adinetidae</taxon>
        <taxon>Adineta</taxon>
    </lineage>
</organism>
<name>A0A819A3U8_9BILA</name>
<sequence length="266" mass="31534">MTETKSFIDLLSTNLAHVFHRYLFVKNKQFCSHQLTNSRKKIRINMNKYGHLFSSCFNQELNNKIQLNDNKSREKTNVSKNNKKKMNKSNKKKTKIKSKNTSKRRQSKEKILKTINKPPSVSIVTNQIKSQLSRDSISKREDHQSFEIRHVLSSTSLTISQTSNPTQETDSTSYLSNQYQEKMKYLYNMKPIVNKNYINAKNSLDKLNLTNNFQHKKMKQYSNGLKPEQLFRYPKDSRSKRRKCCGVYYELFDDAWRLLEGWFTME</sequence>
<comment type="caution">
    <text evidence="2">The sequence shown here is derived from an EMBL/GenBank/DDBJ whole genome shotgun (WGS) entry which is preliminary data.</text>
</comment>
<reference evidence="2" key="1">
    <citation type="submission" date="2021-02" db="EMBL/GenBank/DDBJ databases">
        <authorList>
            <person name="Nowell W R."/>
        </authorList>
    </citation>
    <scope>NUCLEOTIDE SEQUENCE</scope>
</reference>
<feature type="compositionally biased region" description="Basic residues" evidence="1">
    <location>
        <begin position="81"/>
        <end position="107"/>
    </location>
</feature>
<protein>
    <submittedName>
        <fullName evidence="2">Uncharacterized protein</fullName>
    </submittedName>
</protein>
<feature type="region of interest" description="Disordered" evidence="1">
    <location>
        <begin position="68"/>
        <end position="115"/>
    </location>
</feature>